<reference evidence="2 3" key="1">
    <citation type="journal article" date="2018" name="Biotechnol. Adv.">
        <title>Improved genomic resources and new bioinformatic workflow for the carcinogenic parasite Clonorchis sinensis: Biotechnological implications.</title>
        <authorList>
            <person name="Wang D."/>
            <person name="Korhonen P.K."/>
            <person name="Gasser R.B."/>
            <person name="Young N.D."/>
        </authorList>
    </citation>
    <scope>NUCLEOTIDE SEQUENCE [LARGE SCALE GENOMIC DNA]</scope>
    <source>
        <strain evidence="2">Cs-k2</strain>
    </source>
</reference>
<comment type="caution">
    <text evidence="2">The sequence shown here is derived from an EMBL/GenBank/DDBJ whole genome shotgun (WGS) entry which is preliminary data.</text>
</comment>
<dbReference type="EMBL" id="NIRI02000056">
    <property type="protein sequence ID" value="KAG5446768.1"/>
    <property type="molecule type" value="Genomic_DNA"/>
</dbReference>
<evidence type="ECO:0000313" key="2">
    <source>
        <dbReference type="EMBL" id="KAG5446768.1"/>
    </source>
</evidence>
<gene>
    <name evidence="2" type="ORF">CSKR_203598</name>
</gene>
<feature type="compositionally biased region" description="Basic and acidic residues" evidence="1">
    <location>
        <begin position="97"/>
        <end position="106"/>
    </location>
</feature>
<organism evidence="2 3">
    <name type="scientific">Clonorchis sinensis</name>
    <name type="common">Chinese liver fluke</name>
    <dbReference type="NCBI Taxonomy" id="79923"/>
    <lineage>
        <taxon>Eukaryota</taxon>
        <taxon>Metazoa</taxon>
        <taxon>Spiralia</taxon>
        <taxon>Lophotrochozoa</taxon>
        <taxon>Platyhelminthes</taxon>
        <taxon>Trematoda</taxon>
        <taxon>Digenea</taxon>
        <taxon>Opisthorchiida</taxon>
        <taxon>Opisthorchiata</taxon>
        <taxon>Opisthorchiidae</taxon>
        <taxon>Clonorchis</taxon>
    </lineage>
</organism>
<feature type="region of interest" description="Disordered" evidence="1">
    <location>
        <begin position="24"/>
        <end position="53"/>
    </location>
</feature>
<protein>
    <submittedName>
        <fullName evidence="2">Uncharacterized protein</fullName>
    </submittedName>
</protein>
<feature type="region of interest" description="Disordered" evidence="1">
    <location>
        <begin position="94"/>
        <end position="113"/>
    </location>
</feature>
<dbReference type="Proteomes" id="UP000286415">
    <property type="component" value="Unassembled WGS sequence"/>
</dbReference>
<evidence type="ECO:0000313" key="3">
    <source>
        <dbReference type="Proteomes" id="UP000286415"/>
    </source>
</evidence>
<evidence type="ECO:0000256" key="1">
    <source>
        <dbReference type="SAM" id="MobiDB-lite"/>
    </source>
</evidence>
<proteinExistence type="predicted"/>
<name>A0A8T1MCR7_CLOSI</name>
<sequence length="154" mass="17068">MRDIPKGTPSVRSMQGDLFIIQSVSRAPPQRRPSEFHAEDAPPNLDCLRKTNQNQQPTVVKSYSFGERFRLSAVREKGSCSPVKLQCIGHTSSTKSDINRTYKKEDADDGSTGTSASINIWPISYSPLPSPLIDVFVLDFSKPTGEFRITTLPP</sequence>
<dbReference type="AlphaFoldDB" id="A0A8T1MCR7"/>
<accession>A0A8T1MCR7</accession>
<reference evidence="2 3" key="2">
    <citation type="journal article" date="2021" name="Genomics">
        <title>High-quality reference genome for Clonorchis sinensis.</title>
        <authorList>
            <person name="Young N.D."/>
            <person name="Stroehlein A.J."/>
            <person name="Kinkar L."/>
            <person name="Wang T."/>
            <person name="Sohn W.M."/>
            <person name="Chang B.C.H."/>
            <person name="Kaur P."/>
            <person name="Weisz D."/>
            <person name="Dudchenko O."/>
            <person name="Aiden E.L."/>
            <person name="Korhonen P.K."/>
            <person name="Gasser R.B."/>
        </authorList>
    </citation>
    <scope>NUCLEOTIDE SEQUENCE [LARGE SCALE GENOMIC DNA]</scope>
    <source>
        <strain evidence="2">Cs-k2</strain>
    </source>
</reference>
<keyword evidence="3" id="KW-1185">Reference proteome</keyword>